<evidence type="ECO:0000256" key="5">
    <source>
        <dbReference type="SAM" id="MobiDB-lite"/>
    </source>
</evidence>
<sequence length="516" mass="57215">MYAVYLLPDFTIFAVFCTSRMASSVKKTSNPAHHLEVMLGGSLMSIDNLFSVLMIGHAFINKLPYIELKEPYLQSLASSGTQLQFYQEARIKTAIFMGCNVGEIELGMSTDTQINLETEMRNYFPEDFSRQQQPRELPQPTDQDRPSSSSSSLLSLSLDSTEYSPLFFSIPSSSYIPEPPKEAPTEQAVRPLSTTTLPLHQSQVEQTLGLVSTTSSPLHEAIQSLSQIRATQFPSIEIEDAAMTKAILAVLSSSTSPSPSSSSSSHQPQQNLPPNYQINQKGTAFKSYRSALAPTIPATARIRRQNMLKRAMTFFRNLNLMRRQGQTQGTRPTSTQLHHMISERKRREKLNESFQTLRSLLPPGSKKDKASVLASTTEYLGSLKAQVAELSQRNQILEAAVLPRREVTGETSGSLAERLGVQITNVAESTSSSETRMVDLQVTARGESSMVDLVIRILEFLKGVKNVSLISVEANTQMVESSPVNRVVLRLKIECGEWDESAFQEAVRRVVDDLAQ</sequence>
<feature type="compositionally biased region" description="Low complexity" evidence="5">
    <location>
        <begin position="253"/>
        <end position="265"/>
    </location>
</feature>
<keyword evidence="3" id="KW-0804">Transcription</keyword>
<comment type="caution">
    <text evidence="7">The sequence shown here is derived from an EMBL/GenBank/DDBJ whole genome shotgun (WGS) entry which is preliminary data.</text>
</comment>
<feature type="region of interest" description="Disordered" evidence="5">
    <location>
        <begin position="128"/>
        <end position="154"/>
    </location>
</feature>
<feature type="domain" description="BHLH" evidence="6">
    <location>
        <begin position="334"/>
        <end position="383"/>
    </location>
</feature>
<dbReference type="InterPro" id="IPR011598">
    <property type="entry name" value="bHLH_dom"/>
</dbReference>
<feature type="region of interest" description="Disordered" evidence="5">
    <location>
        <begin position="253"/>
        <end position="278"/>
    </location>
</feature>
<dbReference type="PANTHER" id="PTHR46665:SF1">
    <property type="entry name" value="SPERMATOGENESIS- AND OOGENESIS-SPECIFIC BASIC HELIX-LOOP-HELIX-CONTAINING PROTEIN 1"/>
    <property type="match status" value="1"/>
</dbReference>
<evidence type="ECO:0000259" key="6">
    <source>
        <dbReference type="PROSITE" id="PS50888"/>
    </source>
</evidence>
<dbReference type="InterPro" id="IPR055478">
    <property type="entry name" value="DUF7050"/>
</dbReference>
<dbReference type="AlphaFoldDB" id="A0ABC8SHD8"/>
<dbReference type="InterPro" id="IPR036638">
    <property type="entry name" value="HLH_DNA-bd_sf"/>
</dbReference>
<dbReference type="PROSITE" id="PS50888">
    <property type="entry name" value="BHLH"/>
    <property type="match status" value="1"/>
</dbReference>
<proteinExistence type="predicted"/>
<evidence type="ECO:0000256" key="4">
    <source>
        <dbReference type="ARBA" id="ARBA00023242"/>
    </source>
</evidence>
<dbReference type="Gene3D" id="4.10.280.10">
    <property type="entry name" value="Helix-loop-helix DNA-binding domain"/>
    <property type="match status" value="1"/>
</dbReference>
<keyword evidence="2" id="KW-0805">Transcription regulation</keyword>
<dbReference type="Pfam" id="PF23133">
    <property type="entry name" value="DUF7050"/>
    <property type="match status" value="1"/>
</dbReference>
<keyword evidence="4" id="KW-0539">Nucleus</keyword>
<dbReference type="GO" id="GO:0005634">
    <property type="term" value="C:nucleus"/>
    <property type="evidence" value="ECO:0007669"/>
    <property type="project" value="UniProtKB-SubCell"/>
</dbReference>
<dbReference type="SMART" id="SM00353">
    <property type="entry name" value="HLH"/>
    <property type="match status" value="1"/>
</dbReference>
<feature type="compositionally biased region" description="Polar residues" evidence="5">
    <location>
        <begin position="266"/>
        <end position="278"/>
    </location>
</feature>
<reference evidence="7 8" key="1">
    <citation type="submission" date="2024-02" db="EMBL/GenBank/DDBJ databases">
        <authorList>
            <person name="Vignale AGUSTIN F."/>
            <person name="Sosa J E."/>
            <person name="Modenutti C."/>
        </authorList>
    </citation>
    <scope>NUCLEOTIDE SEQUENCE [LARGE SCALE GENOMIC DNA]</scope>
</reference>
<evidence type="ECO:0000256" key="2">
    <source>
        <dbReference type="ARBA" id="ARBA00023015"/>
    </source>
</evidence>
<dbReference type="Pfam" id="PF00010">
    <property type="entry name" value="HLH"/>
    <property type="match status" value="1"/>
</dbReference>
<dbReference type="InterPro" id="IPR055477">
    <property type="entry name" value="DUF7049"/>
</dbReference>
<organism evidence="7 8">
    <name type="scientific">Ilex paraguariensis</name>
    <name type="common">yerba mate</name>
    <dbReference type="NCBI Taxonomy" id="185542"/>
    <lineage>
        <taxon>Eukaryota</taxon>
        <taxon>Viridiplantae</taxon>
        <taxon>Streptophyta</taxon>
        <taxon>Embryophyta</taxon>
        <taxon>Tracheophyta</taxon>
        <taxon>Spermatophyta</taxon>
        <taxon>Magnoliopsida</taxon>
        <taxon>eudicotyledons</taxon>
        <taxon>Gunneridae</taxon>
        <taxon>Pentapetalae</taxon>
        <taxon>asterids</taxon>
        <taxon>campanulids</taxon>
        <taxon>Aquifoliales</taxon>
        <taxon>Aquifoliaceae</taxon>
        <taxon>Ilex</taxon>
    </lineage>
</organism>
<dbReference type="PANTHER" id="PTHR46665">
    <property type="entry name" value="TRANSCRIPTION FACTOR BHLH041-RELATED-RELATED"/>
    <property type="match status" value="1"/>
</dbReference>
<comment type="subcellular location">
    <subcellularLocation>
        <location evidence="1">Nucleus</location>
    </subcellularLocation>
</comment>
<name>A0ABC8SHD8_9AQUA</name>
<evidence type="ECO:0000256" key="1">
    <source>
        <dbReference type="ARBA" id="ARBA00004123"/>
    </source>
</evidence>
<evidence type="ECO:0000313" key="8">
    <source>
        <dbReference type="Proteomes" id="UP001642360"/>
    </source>
</evidence>
<protein>
    <recommendedName>
        <fullName evidence="6">BHLH domain-containing protein</fullName>
    </recommendedName>
</protein>
<dbReference type="EMBL" id="CAUOFW020002835">
    <property type="protein sequence ID" value="CAK9156265.1"/>
    <property type="molecule type" value="Genomic_DNA"/>
</dbReference>
<dbReference type="Proteomes" id="UP001642360">
    <property type="component" value="Unassembled WGS sequence"/>
</dbReference>
<gene>
    <name evidence="7" type="ORF">ILEXP_LOCUS24770</name>
</gene>
<dbReference type="InterPro" id="IPR044658">
    <property type="entry name" value="bHLH92/bHLH041-like"/>
</dbReference>
<dbReference type="Pfam" id="PF23132">
    <property type="entry name" value="DUF7049"/>
    <property type="match status" value="1"/>
</dbReference>
<dbReference type="SUPFAM" id="SSF47459">
    <property type="entry name" value="HLH, helix-loop-helix DNA-binding domain"/>
    <property type="match status" value="1"/>
</dbReference>
<keyword evidence="8" id="KW-1185">Reference proteome</keyword>
<evidence type="ECO:0000313" key="7">
    <source>
        <dbReference type="EMBL" id="CAK9156265.1"/>
    </source>
</evidence>
<accession>A0ABC8SHD8</accession>
<evidence type="ECO:0000256" key="3">
    <source>
        <dbReference type="ARBA" id="ARBA00023163"/>
    </source>
</evidence>